<protein>
    <submittedName>
        <fullName evidence="5">ECF-type sigma factor</fullName>
    </submittedName>
</protein>
<dbReference type="PANTHER" id="PTHR43133">
    <property type="entry name" value="RNA POLYMERASE ECF-TYPE SIGMA FACTO"/>
    <property type="match status" value="1"/>
</dbReference>
<evidence type="ECO:0000313" key="6">
    <source>
        <dbReference type="Proteomes" id="UP001267426"/>
    </source>
</evidence>
<keyword evidence="3" id="KW-0804">Transcription</keyword>
<dbReference type="InterPro" id="IPR039425">
    <property type="entry name" value="RNA_pol_sigma-70-like"/>
</dbReference>
<feature type="domain" description="RNA polymerase sigma-70 ECF-like HTH" evidence="4">
    <location>
        <begin position="30"/>
        <end position="193"/>
    </location>
</feature>
<dbReference type="InterPro" id="IPR036388">
    <property type="entry name" value="WH-like_DNA-bd_sf"/>
</dbReference>
<dbReference type="PANTHER" id="PTHR43133:SF39">
    <property type="entry name" value="SIMILAR TO RNA POLYMERASE SIGMA-E FACTOR"/>
    <property type="match status" value="1"/>
</dbReference>
<accession>A0ABU3BRB2</accession>
<dbReference type="InterPro" id="IPR011517">
    <property type="entry name" value="RNA_pol_sigma70_ECF-like"/>
</dbReference>
<keyword evidence="6" id="KW-1185">Reference proteome</keyword>
<gene>
    <name evidence="5" type="ORF">RM540_08745</name>
</gene>
<keyword evidence="1" id="KW-0805">Transcription regulation</keyword>
<evidence type="ECO:0000259" key="4">
    <source>
        <dbReference type="Pfam" id="PF07638"/>
    </source>
</evidence>
<evidence type="ECO:0000256" key="2">
    <source>
        <dbReference type="ARBA" id="ARBA00023082"/>
    </source>
</evidence>
<dbReference type="SUPFAM" id="SSF88659">
    <property type="entry name" value="Sigma3 and sigma4 domains of RNA polymerase sigma factors"/>
    <property type="match status" value="1"/>
</dbReference>
<evidence type="ECO:0000256" key="3">
    <source>
        <dbReference type="ARBA" id="ARBA00023163"/>
    </source>
</evidence>
<dbReference type="Gene3D" id="1.10.10.10">
    <property type="entry name" value="Winged helix-like DNA-binding domain superfamily/Winged helix DNA-binding domain"/>
    <property type="match status" value="1"/>
</dbReference>
<evidence type="ECO:0000313" key="5">
    <source>
        <dbReference type="EMBL" id="MDT0631829.1"/>
    </source>
</evidence>
<comment type="caution">
    <text evidence="5">The sequence shown here is derived from an EMBL/GenBank/DDBJ whole genome shotgun (WGS) entry which is preliminary data.</text>
</comment>
<organism evidence="5 6">
    <name type="scientific">Rubrivirga litoralis</name>
    <dbReference type="NCBI Taxonomy" id="3075598"/>
    <lineage>
        <taxon>Bacteria</taxon>
        <taxon>Pseudomonadati</taxon>
        <taxon>Rhodothermota</taxon>
        <taxon>Rhodothermia</taxon>
        <taxon>Rhodothermales</taxon>
        <taxon>Rubricoccaceae</taxon>
        <taxon>Rubrivirga</taxon>
    </lineage>
</organism>
<dbReference type="RefSeq" id="WP_311663180.1">
    <property type="nucleotide sequence ID" value="NZ_JAVRHT010000017.1"/>
</dbReference>
<dbReference type="InterPro" id="IPR014284">
    <property type="entry name" value="RNA_pol_sigma-70_dom"/>
</dbReference>
<dbReference type="EMBL" id="JAVRHT010000017">
    <property type="protein sequence ID" value="MDT0631829.1"/>
    <property type="molecule type" value="Genomic_DNA"/>
</dbReference>
<dbReference type="Pfam" id="PF07638">
    <property type="entry name" value="Sigma70_ECF"/>
    <property type="match status" value="1"/>
</dbReference>
<proteinExistence type="predicted"/>
<reference evidence="5 6" key="1">
    <citation type="submission" date="2023-09" db="EMBL/GenBank/DDBJ databases">
        <authorList>
            <person name="Rey-Velasco X."/>
        </authorList>
    </citation>
    <scope>NUCLEOTIDE SEQUENCE [LARGE SCALE GENOMIC DNA]</scope>
    <source>
        <strain evidence="5 6">F394</strain>
    </source>
</reference>
<dbReference type="NCBIfam" id="TIGR02937">
    <property type="entry name" value="sigma70-ECF"/>
    <property type="match status" value="1"/>
</dbReference>
<name>A0ABU3BRB2_9BACT</name>
<dbReference type="InterPro" id="IPR053812">
    <property type="entry name" value="HTH_Sigma70_ECF-like"/>
</dbReference>
<sequence>MEPAVLDVDAPARDLVIALRADSRAADRTPDVLTRRLYDDLRRLAKAHRARWHGNHTLNTTAIVHEAYLKVAGADPFEGHGHFLGVASRAMRQVLVSYAESQRALKRGGGLVAASLDAAPPEALLTEPQIEEILTVDGALRRLAALDERAARVVESRVFGGLSIDETAAALGVSEATVTRDWRRARAWLRGELGAAPPDAISTLA</sequence>
<dbReference type="InterPro" id="IPR013324">
    <property type="entry name" value="RNA_pol_sigma_r3/r4-like"/>
</dbReference>
<dbReference type="Proteomes" id="UP001267426">
    <property type="component" value="Unassembled WGS sequence"/>
</dbReference>
<evidence type="ECO:0000256" key="1">
    <source>
        <dbReference type="ARBA" id="ARBA00023015"/>
    </source>
</evidence>
<dbReference type="NCBIfam" id="TIGR02999">
    <property type="entry name" value="Sig-70_X6"/>
    <property type="match status" value="1"/>
</dbReference>
<keyword evidence="2" id="KW-0731">Sigma factor</keyword>